<keyword evidence="13" id="KW-1185">Reference proteome</keyword>
<feature type="domain" description="X8" evidence="11">
    <location>
        <begin position="160"/>
        <end position="244"/>
    </location>
</feature>
<feature type="region of interest" description="Disordered" evidence="9">
    <location>
        <begin position="245"/>
        <end position="361"/>
    </location>
</feature>
<evidence type="ECO:0000256" key="9">
    <source>
        <dbReference type="SAM" id="MobiDB-lite"/>
    </source>
</evidence>
<evidence type="ECO:0000256" key="2">
    <source>
        <dbReference type="ARBA" id="ARBA00022475"/>
    </source>
</evidence>
<keyword evidence="5" id="KW-0472">Membrane</keyword>
<feature type="compositionally biased region" description="Pro residues" evidence="9">
    <location>
        <begin position="95"/>
        <end position="109"/>
    </location>
</feature>
<evidence type="ECO:0000313" key="12">
    <source>
        <dbReference type="EMBL" id="CAA3015596.1"/>
    </source>
</evidence>
<dbReference type="OrthoDB" id="417697at2759"/>
<dbReference type="Pfam" id="PF07983">
    <property type="entry name" value="X8"/>
    <property type="match status" value="1"/>
</dbReference>
<comment type="caution">
    <text evidence="12">The sequence shown here is derived from an EMBL/GenBank/DDBJ whole genome shotgun (WGS) entry which is preliminary data.</text>
</comment>
<reference evidence="12 13" key="1">
    <citation type="submission" date="2019-12" db="EMBL/GenBank/DDBJ databases">
        <authorList>
            <person name="Alioto T."/>
            <person name="Alioto T."/>
            <person name="Gomez Garrido J."/>
        </authorList>
    </citation>
    <scope>NUCLEOTIDE SEQUENCE [LARGE SCALE GENOMIC DNA]</scope>
</reference>
<dbReference type="GO" id="GO:0005886">
    <property type="term" value="C:plasma membrane"/>
    <property type="evidence" value="ECO:0007669"/>
    <property type="project" value="UniProtKB-SubCell"/>
</dbReference>
<dbReference type="PANTHER" id="PTHR31044:SF120">
    <property type="entry name" value="CARBOHYDRATE-BINDING X8 DOMAIN SUPERFAMILY PROTEIN"/>
    <property type="match status" value="1"/>
</dbReference>
<evidence type="ECO:0000256" key="4">
    <source>
        <dbReference type="ARBA" id="ARBA00022729"/>
    </source>
</evidence>
<dbReference type="FunFam" id="1.20.58.1040:FF:000001">
    <property type="entry name" value="Glucan endo-1,3-beta-glucosidase 4"/>
    <property type="match status" value="1"/>
</dbReference>
<feature type="signal peptide" evidence="10">
    <location>
        <begin position="1"/>
        <end position="25"/>
    </location>
</feature>
<keyword evidence="8" id="KW-0449">Lipoprotein</keyword>
<evidence type="ECO:0000256" key="10">
    <source>
        <dbReference type="SAM" id="SignalP"/>
    </source>
</evidence>
<feature type="region of interest" description="Disordered" evidence="9">
    <location>
        <begin position="89"/>
        <end position="138"/>
    </location>
</feature>
<evidence type="ECO:0000256" key="6">
    <source>
        <dbReference type="ARBA" id="ARBA00023157"/>
    </source>
</evidence>
<organism evidence="12 13">
    <name type="scientific">Olea europaea subsp. europaea</name>
    <dbReference type="NCBI Taxonomy" id="158383"/>
    <lineage>
        <taxon>Eukaryota</taxon>
        <taxon>Viridiplantae</taxon>
        <taxon>Streptophyta</taxon>
        <taxon>Embryophyta</taxon>
        <taxon>Tracheophyta</taxon>
        <taxon>Spermatophyta</taxon>
        <taxon>Magnoliopsida</taxon>
        <taxon>eudicotyledons</taxon>
        <taxon>Gunneridae</taxon>
        <taxon>Pentapetalae</taxon>
        <taxon>asterids</taxon>
        <taxon>lamiids</taxon>
        <taxon>Lamiales</taxon>
        <taxon>Oleaceae</taxon>
        <taxon>Oleeae</taxon>
        <taxon>Olea</taxon>
    </lineage>
</organism>
<feature type="compositionally biased region" description="Pro residues" evidence="9">
    <location>
        <begin position="262"/>
        <end position="305"/>
    </location>
</feature>
<feature type="compositionally biased region" description="Low complexity" evidence="9">
    <location>
        <begin position="245"/>
        <end position="261"/>
    </location>
</feature>
<keyword evidence="4 10" id="KW-0732">Signal</keyword>
<keyword evidence="7" id="KW-0325">Glycoprotein</keyword>
<evidence type="ECO:0000313" key="13">
    <source>
        <dbReference type="Proteomes" id="UP000594638"/>
    </source>
</evidence>
<evidence type="ECO:0000259" key="11">
    <source>
        <dbReference type="SMART" id="SM00768"/>
    </source>
</evidence>
<dbReference type="InterPro" id="IPR044788">
    <property type="entry name" value="X8_dom_prot"/>
</dbReference>
<dbReference type="AlphaFoldDB" id="A0A8S0UG31"/>
<dbReference type="InterPro" id="IPR012946">
    <property type="entry name" value="X8"/>
</dbReference>
<dbReference type="EMBL" id="CACTIH010007560">
    <property type="protein sequence ID" value="CAA3015596.1"/>
    <property type="molecule type" value="Genomic_DNA"/>
</dbReference>
<dbReference type="PANTHER" id="PTHR31044">
    <property type="entry name" value="BETA-1,3 GLUCANASE"/>
    <property type="match status" value="1"/>
</dbReference>
<comment type="subcellular location">
    <subcellularLocation>
        <location evidence="1">Cell membrane</location>
        <topology evidence="1">Lipid-anchor</topology>
        <topology evidence="1">GPI-anchor</topology>
    </subcellularLocation>
</comment>
<dbReference type="Proteomes" id="UP000594638">
    <property type="component" value="Unassembled WGS sequence"/>
</dbReference>
<keyword evidence="3" id="KW-0336">GPI-anchor</keyword>
<dbReference type="GO" id="GO:0098552">
    <property type="term" value="C:side of membrane"/>
    <property type="evidence" value="ECO:0007669"/>
    <property type="project" value="UniProtKB-KW"/>
</dbReference>
<feature type="chain" id="PRO_5035881853" evidence="10">
    <location>
        <begin position="26"/>
        <end position="394"/>
    </location>
</feature>
<keyword evidence="2" id="KW-1003">Cell membrane</keyword>
<dbReference type="Gramene" id="OE9A051756T1">
    <property type="protein sequence ID" value="OE9A051756C1"/>
    <property type="gene ID" value="OE9A051756"/>
</dbReference>
<evidence type="ECO:0000256" key="7">
    <source>
        <dbReference type="ARBA" id="ARBA00023180"/>
    </source>
</evidence>
<dbReference type="Gene3D" id="1.20.58.1040">
    <property type="match status" value="1"/>
</dbReference>
<evidence type="ECO:0000256" key="3">
    <source>
        <dbReference type="ARBA" id="ARBA00022622"/>
    </source>
</evidence>
<feature type="compositionally biased region" description="Polar residues" evidence="9">
    <location>
        <begin position="117"/>
        <end position="129"/>
    </location>
</feature>
<proteinExistence type="predicted"/>
<evidence type="ECO:0000256" key="1">
    <source>
        <dbReference type="ARBA" id="ARBA00004609"/>
    </source>
</evidence>
<gene>
    <name evidence="12" type="ORF">OLEA9_A051756</name>
</gene>
<dbReference type="GO" id="GO:0009506">
    <property type="term" value="C:plasmodesma"/>
    <property type="evidence" value="ECO:0007669"/>
    <property type="project" value="UniProtKB-ARBA"/>
</dbReference>
<dbReference type="SMART" id="SM00768">
    <property type="entry name" value="X8"/>
    <property type="match status" value="1"/>
</dbReference>
<accession>A0A8S0UG31</accession>
<protein>
    <submittedName>
        <fullName evidence="12">Glucan endo-1,3-beta-glucosidase 3-like</fullName>
    </submittedName>
</protein>
<keyword evidence="6" id="KW-1015">Disulfide bond</keyword>
<evidence type="ECO:0000256" key="5">
    <source>
        <dbReference type="ARBA" id="ARBA00023136"/>
    </source>
</evidence>
<name>A0A8S0UG31_OLEEU</name>
<evidence type="ECO:0000256" key="8">
    <source>
        <dbReference type="ARBA" id="ARBA00023288"/>
    </source>
</evidence>
<sequence>MAIAASKVLILFFLQSIFLVPSSEASWFKYIQRKKLTREQIFYYEAIQHDVVYPSTPVAVPTYNSALEIITVPSTNPVTVNPSPYSTPLTVPSTTPVPVPNTNPPPAPLTNPVTAPSTNPGGQPVSNPVPTYPSPTGGVPVTNPVTPPAATNPPATTGKGWCVAKTGAQQSALQAALDYACGIGKADCSAIQQGASCYNPNTLQNHASYAFNNYYQKNPVQTSCDFGGTAAITNVNPSVGSCIFPTSSSSSSPPTTTSPVSTTPPPTTTSPVSATPPPTTSSPVSATPPPRPSSPFSGTPPPRPSSPVSGTPTPPSPSGTPPGTNTPPTVFNSSSPPTLGGFPTGIGDSPPPVFDASTSTSSSLQPFIGCITAVAFVIIGKLVLDDQDLAICIH</sequence>